<dbReference type="GO" id="GO:0009297">
    <property type="term" value="P:pilus assembly"/>
    <property type="evidence" value="ECO:0007669"/>
    <property type="project" value="InterPro"/>
</dbReference>
<dbReference type="AlphaFoldDB" id="A0A934PYW5"/>
<keyword evidence="3" id="KW-1185">Reference proteome</keyword>
<dbReference type="GO" id="GO:0015473">
    <property type="term" value="F:fimbrial usher porin activity"/>
    <property type="evidence" value="ECO:0007669"/>
    <property type="project" value="InterPro"/>
</dbReference>
<name>A0A934PYW5_9BURK</name>
<dbReference type="GO" id="GO:0009279">
    <property type="term" value="C:cell outer membrane"/>
    <property type="evidence" value="ECO:0007669"/>
    <property type="project" value="TreeGrafter"/>
</dbReference>
<accession>A0A934PYW5</accession>
<feature type="chain" id="PRO_5037669467" evidence="1">
    <location>
        <begin position="26"/>
        <end position="777"/>
    </location>
</feature>
<evidence type="ECO:0000313" key="2">
    <source>
        <dbReference type="EMBL" id="MBK0391653.1"/>
    </source>
</evidence>
<dbReference type="InterPro" id="IPR000015">
    <property type="entry name" value="Fimb_usher"/>
</dbReference>
<dbReference type="EMBL" id="JAEDAO010000001">
    <property type="protein sequence ID" value="MBK0391653.1"/>
    <property type="molecule type" value="Genomic_DNA"/>
</dbReference>
<dbReference type="Gene3D" id="2.60.40.2610">
    <property type="entry name" value="Outer membrane usher protein FimD, plug domain"/>
    <property type="match status" value="1"/>
</dbReference>
<dbReference type="PANTHER" id="PTHR30451:SF5">
    <property type="entry name" value="SLR0019 PROTEIN"/>
    <property type="match status" value="1"/>
</dbReference>
<dbReference type="RefSeq" id="WP_200786456.1">
    <property type="nucleotide sequence ID" value="NZ_JAEDAO010000001.1"/>
</dbReference>
<protein>
    <submittedName>
        <fullName evidence="2">Fimbrial biogenesis outer membrane usher protein</fullName>
    </submittedName>
</protein>
<keyword evidence="1" id="KW-0732">Signal</keyword>
<dbReference type="Gene3D" id="2.60.40.3110">
    <property type="match status" value="1"/>
</dbReference>
<proteinExistence type="predicted"/>
<reference evidence="2" key="1">
    <citation type="submission" date="2020-12" db="EMBL/GenBank/DDBJ databases">
        <title>Ramlibacter sp. nov., isolated from a freshwater alga, Cryptomonas.</title>
        <authorList>
            <person name="Kim H.M."/>
            <person name="Jeon C.O."/>
        </authorList>
    </citation>
    <scope>NUCLEOTIDE SEQUENCE</scope>
    <source>
        <strain evidence="2">CrO1</strain>
    </source>
</reference>
<sequence length="777" mass="83140">MRPWARGKHGFLLACLLAFATCPHAAPAPPQGGEEALLTIEVNGVRRGEFLVIKKGDNYWLSPADVGRLQVQSGPPAGASHVSLRELGAESIAFDDGELLVRVRFPDALLAPNRVDLTPRGPAVRLSDPATSLILSYRLSNRTLGEDRQTTLLTDTNVRVGPLLLRQENRLDIGAAGKSMARGRTQLIFEQHEASRRWVAGDVVSGAGGYGSAITGAGLLVTKIWNMDPNALRAPRASVQASTALPAEVEVSVDGSPVYRGNVAPGPIDIGNLQSAGGQRNVRVTVTDIAGRRQVIDQPFFFTETALAEGVHDYLYFVGRRSELAADNRWVYREPAAQAVHRYGVTDALTVSAGGEASRDFATVGAGLALRLDRFGLVSLDALGNRDRVTRRARRGWSAQYQFQTPHVAWLAGVRRFDAGFRSFVADSSIFPTTEYRAALVVPWRNLSWGVDWTRATSALETRTMASLRVTSSFSSRSSLSAELRHSSSGGRTINSVGVIWRHYLDGLDWVGGTFDASPGTQAAGFEVGRQLPQSEGFGYRAAVTNINLPAGESRTASLGGTVNLKPFAVDATVIAQSPGGGLSYSELGVSGALVAIDGEVAATRQVGDSFVLAKLGVPQAGVQVSLNNQVQGTTDANGRVILPRVAAYDRQEVSVNDKQLALTYQLDRRALPIAPPLRSGVVVDFNARRLHAIAGRAWLSKASGREAIASRSWTMNGPAGEVTVETDSTGEFYIERAEPGTYVGKLRTESAEVTCRFSVPASDEPVVELANGATCE</sequence>
<dbReference type="InterPro" id="IPR042186">
    <property type="entry name" value="FimD_plug_dom"/>
</dbReference>
<feature type="signal peptide" evidence="1">
    <location>
        <begin position="1"/>
        <end position="25"/>
    </location>
</feature>
<dbReference type="PANTHER" id="PTHR30451">
    <property type="entry name" value="OUTER MEMBRANE USHER PROTEIN"/>
    <property type="match status" value="1"/>
</dbReference>
<evidence type="ECO:0000256" key="1">
    <source>
        <dbReference type="SAM" id="SignalP"/>
    </source>
</evidence>
<organism evidence="2 3">
    <name type="scientific">Ramlibacter algicola</name>
    <dbReference type="NCBI Taxonomy" id="2795217"/>
    <lineage>
        <taxon>Bacteria</taxon>
        <taxon>Pseudomonadati</taxon>
        <taxon>Pseudomonadota</taxon>
        <taxon>Betaproteobacteria</taxon>
        <taxon>Burkholderiales</taxon>
        <taxon>Comamonadaceae</taxon>
        <taxon>Ramlibacter</taxon>
    </lineage>
</organism>
<comment type="caution">
    <text evidence="2">The sequence shown here is derived from an EMBL/GenBank/DDBJ whole genome shotgun (WGS) entry which is preliminary data.</text>
</comment>
<dbReference type="Pfam" id="PF00577">
    <property type="entry name" value="Usher"/>
    <property type="match status" value="2"/>
</dbReference>
<gene>
    <name evidence="2" type="ORF">I8E28_03540</name>
</gene>
<dbReference type="Proteomes" id="UP000617041">
    <property type="component" value="Unassembled WGS sequence"/>
</dbReference>
<evidence type="ECO:0000313" key="3">
    <source>
        <dbReference type="Proteomes" id="UP000617041"/>
    </source>
</evidence>